<reference evidence="1 2" key="1">
    <citation type="submission" date="2022-05" db="EMBL/GenBank/DDBJ databases">
        <title>Diverse viruses of marine archaea discovered using metagenomics.</title>
        <authorList>
            <person name="Zhou Y."/>
        </authorList>
    </citation>
    <scope>NUCLEOTIDE SEQUENCE [LARGE SCALE GENOMIC DNA]</scope>
    <source>
        <strain evidence="1">YSH_922147</strain>
    </source>
</reference>
<evidence type="ECO:0000313" key="1">
    <source>
        <dbReference type="EMBL" id="UVF62429.1"/>
    </source>
</evidence>
<dbReference type="EMBL" id="ON649701">
    <property type="protein sequence ID" value="UVF62429.1"/>
    <property type="molecule type" value="Genomic_DNA"/>
</dbReference>
<proteinExistence type="predicted"/>
<organism evidence="1 2">
    <name type="scientific">Nitrososphaeria virus YSH_922147</name>
    <dbReference type="NCBI Taxonomy" id="3071323"/>
    <lineage>
        <taxon>Viruses</taxon>
        <taxon>Duplodnaviria</taxon>
        <taxon>Heunggongvirae</taxon>
        <taxon>Uroviricota</taxon>
        <taxon>Caudoviricetes</taxon>
        <taxon>Juravirales</taxon>
        <taxon>Yangangviridae</taxon>
        <taxon>Mathaucavirus</taxon>
        <taxon>Mathaucavirus yangshanense</taxon>
    </lineage>
</organism>
<sequence>MNVNEIKLNHPVKGPLEIGRWKKEDLGKIILNQDKSYREIIELFRRYQLLYGFHDS</sequence>
<accession>A0A976UAQ1</accession>
<keyword evidence="2" id="KW-1185">Reference proteome</keyword>
<protein>
    <submittedName>
        <fullName evidence="1">Uncharacterized protein</fullName>
    </submittedName>
</protein>
<evidence type="ECO:0000313" key="2">
    <source>
        <dbReference type="Proteomes" id="UP001156973"/>
    </source>
</evidence>
<name>A0A976UAQ1_9CAUD</name>
<dbReference type="Proteomes" id="UP001156973">
    <property type="component" value="Segment"/>
</dbReference>
<dbReference type="KEGG" id="vg:80544980"/>